<name>A0A174M9W9_9FIRM</name>
<evidence type="ECO:0000256" key="2">
    <source>
        <dbReference type="PROSITE-ProRule" id="PRU01091"/>
    </source>
</evidence>
<dbReference type="AlphaFoldDB" id="A0A174M9W9"/>
<dbReference type="Proteomes" id="UP000095512">
    <property type="component" value="Unassembled WGS sequence"/>
</dbReference>
<dbReference type="Gene3D" id="1.10.10.10">
    <property type="entry name" value="Winged helix-like DNA-binding domain superfamily/Winged helix DNA-binding domain"/>
    <property type="match status" value="1"/>
</dbReference>
<dbReference type="Pfam" id="PF00486">
    <property type="entry name" value="Trans_reg_C"/>
    <property type="match status" value="1"/>
</dbReference>
<dbReference type="GO" id="GO:0000160">
    <property type="term" value="P:phosphorelay signal transduction system"/>
    <property type="evidence" value="ECO:0007669"/>
    <property type="project" value="InterPro"/>
</dbReference>
<dbReference type="EMBL" id="CZAB01000029">
    <property type="protein sequence ID" value="CUP30875.1"/>
    <property type="molecule type" value="Genomic_DNA"/>
</dbReference>
<dbReference type="CDD" id="cd00383">
    <property type="entry name" value="trans_reg_C"/>
    <property type="match status" value="1"/>
</dbReference>
<feature type="DNA-binding region" description="OmpR/PhoB-type" evidence="2">
    <location>
        <begin position="41"/>
        <end position="140"/>
    </location>
</feature>
<dbReference type="GO" id="GO:0003677">
    <property type="term" value="F:DNA binding"/>
    <property type="evidence" value="ECO:0007669"/>
    <property type="project" value="UniProtKB-UniRule"/>
</dbReference>
<evidence type="ECO:0000256" key="1">
    <source>
        <dbReference type="ARBA" id="ARBA00023125"/>
    </source>
</evidence>
<proteinExistence type="predicted"/>
<evidence type="ECO:0000313" key="4">
    <source>
        <dbReference type="EMBL" id="CUP30875.1"/>
    </source>
</evidence>
<evidence type="ECO:0000259" key="3">
    <source>
        <dbReference type="PROSITE" id="PS51755"/>
    </source>
</evidence>
<dbReference type="PROSITE" id="PS51755">
    <property type="entry name" value="OMPR_PHOB"/>
    <property type="match status" value="1"/>
</dbReference>
<dbReference type="GO" id="GO:0006355">
    <property type="term" value="P:regulation of DNA-templated transcription"/>
    <property type="evidence" value="ECO:0007669"/>
    <property type="project" value="InterPro"/>
</dbReference>
<dbReference type="SUPFAM" id="SSF46894">
    <property type="entry name" value="C-terminal effector domain of the bipartite response regulators"/>
    <property type="match status" value="1"/>
</dbReference>
<gene>
    <name evidence="4" type="primary">srrA_3</name>
    <name evidence="4" type="ORF">ERS852480_03056</name>
</gene>
<evidence type="ECO:0000313" key="5">
    <source>
        <dbReference type="Proteomes" id="UP000095512"/>
    </source>
</evidence>
<dbReference type="InterPro" id="IPR001867">
    <property type="entry name" value="OmpR/PhoB-type_DNA-bd"/>
</dbReference>
<organism evidence="4 5">
    <name type="scientific">Enterocloster clostridioformis</name>
    <dbReference type="NCBI Taxonomy" id="1531"/>
    <lineage>
        <taxon>Bacteria</taxon>
        <taxon>Bacillati</taxon>
        <taxon>Bacillota</taxon>
        <taxon>Clostridia</taxon>
        <taxon>Lachnospirales</taxon>
        <taxon>Lachnospiraceae</taxon>
        <taxon>Enterocloster</taxon>
    </lineage>
</organism>
<accession>A0A174M9W9</accession>
<sequence>MRVVGKIAMLIFNDTEEKAVEKAIAALAGMIPLEAIQPPHSPALTFPGLEIRLHQRRVLKNGIDVSLTRLEYGALCYLAASPGRVFTKAQIFEAVWSMESESCQSNVANVICNLRKKIEPDSRRPTYIKTVLGIGYKFASGE</sequence>
<protein>
    <submittedName>
        <fullName evidence="4">Winged helix family two component response transcriptional regulator</fullName>
    </submittedName>
</protein>
<dbReference type="InterPro" id="IPR016032">
    <property type="entry name" value="Sig_transdc_resp-reg_C-effctor"/>
</dbReference>
<dbReference type="SMART" id="SM00862">
    <property type="entry name" value="Trans_reg_C"/>
    <property type="match status" value="1"/>
</dbReference>
<reference evidence="4 5" key="1">
    <citation type="submission" date="2015-09" db="EMBL/GenBank/DDBJ databases">
        <authorList>
            <consortium name="Pathogen Informatics"/>
        </authorList>
    </citation>
    <scope>NUCLEOTIDE SEQUENCE [LARGE SCALE GENOMIC DNA]</scope>
    <source>
        <strain evidence="4 5">2789STDY5834865</strain>
    </source>
</reference>
<dbReference type="InterPro" id="IPR036388">
    <property type="entry name" value="WH-like_DNA-bd_sf"/>
</dbReference>
<feature type="domain" description="OmpR/PhoB-type" evidence="3">
    <location>
        <begin position="41"/>
        <end position="140"/>
    </location>
</feature>
<keyword evidence="1 2" id="KW-0238">DNA-binding</keyword>